<dbReference type="InterPro" id="IPR012349">
    <property type="entry name" value="Split_barrel_FMN-bd"/>
</dbReference>
<proteinExistence type="predicted"/>
<evidence type="ECO:0000256" key="1">
    <source>
        <dbReference type="SAM" id="MobiDB-lite"/>
    </source>
</evidence>
<comment type="caution">
    <text evidence="2">The sequence shown here is derived from an EMBL/GenBank/DDBJ whole genome shotgun (WGS) entry which is preliminary data.</text>
</comment>
<accession>A0A933W2B2</accession>
<dbReference type="Gene3D" id="2.30.110.10">
    <property type="entry name" value="Electron Transport, Fmn-binding Protein, Chain A"/>
    <property type="match status" value="1"/>
</dbReference>
<feature type="region of interest" description="Disordered" evidence="1">
    <location>
        <begin position="160"/>
        <end position="188"/>
    </location>
</feature>
<evidence type="ECO:0000313" key="3">
    <source>
        <dbReference type="Proteomes" id="UP000782519"/>
    </source>
</evidence>
<sequence>MMSSPQIRRADRAMSEQRTLETLAAGYSGRLATVGADGFPYCVPLLYLWIDGVLYLHTTSAHGHLRANVEHEPRVCFEVDEQQGVFDYGRFECDSGLAYRSVCLFGRIRIVEEPDAKQRFCEALMAKYGKPDTIRPKGFFPRLDAITVYAVVAERITGKETTMPPLAEQWPAKDRTKTPHASPPTGRD</sequence>
<dbReference type="AlphaFoldDB" id="A0A933W2B2"/>
<dbReference type="SUPFAM" id="SSF50475">
    <property type="entry name" value="FMN-binding split barrel"/>
    <property type="match status" value="1"/>
</dbReference>
<reference evidence="2" key="1">
    <citation type="submission" date="2020-07" db="EMBL/GenBank/DDBJ databases">
        <title>Huge and variable diversity of episymbiotic CPR bacteria and DPANN archaea in groundwater ecosystems.</title>
        <authorList>
            <person name="He C.Y."/>
            <person name="Keren R."/>
            <person name="Whittaker M."/>
            <person name="Farag I.F."/>
            <person name="Doudna J."/>
            <person name="Cate J.H.D."/>
            <person name="Banfield J.F."/>
        </authorList>
    </citation>
    <scope>NUCLEOTIDE SEQUENCE</scope>
    <source>
        <strain evidence="2">NC_groundwater_1818_Pr3_B-0.1um_66_35</strain>
    </source>
</reference>
<name>A0A933W2B2_RHOPL</name>
<organism evidence="2 3">
    <name type="scientific">Rhodopseudomonas palustris</name>
    <dbReference type="NCBI Taxonomy" id="1076"/>
    <lineage>
        <taxon>Bacteria</taxon>
        <taxon>Pseudomonadati</taxon>
        <taxon>Pseudomonadota</taxon>
        <taxon>Alphaproteobacteria</taxon>
        <taxon>Hyphomicrobiales</taxon>
        <taxon>Nitrobacteraceae</taxon>
        <taxon>Rhodopseudomonas</taxon>
    </lineage>
</organism>
<dbReference type="EMBL" id="JACRJB010000045">
    <property type="protein sequence ID" value="MBI5130865.1"/>
    <property type="molecule type" value="Genomic_DNA"/>
</dbReference>
<dbReference type="Pfam" id="PF12900">
    <property type="entry name" value="Pyridox_ox_2"/>
    <property type="match status" value="1"/>
</dbReference>
<dbReference type="PANTHER" id="PTHR34071:SF2">
    <property type="entry name" value="FLAVIN-NUCLEOTIDE-BINDING PROTEIN"/>
    <property type="match status" value="1"/>
</dbReference>
<dbReference type="Proteomes" id="UP000782519">
    <property type="component" value="Unassembled WGS sequence"/>
</dbReference>
<gene>
    <name evidence="2" type="ORF">HZA66_15595</name>
</gene>
<dbReference type="InterPro" id="IPR024747">
    <property type="entry name" value="Pyridox_Oxase-rel"/>
</dbReference>
<dbReference type="PANTHER" id="PTHR34071">
    <property type="entry name" value="5-NITROIMIDAZOLE ANTIBIOTICS RESISTANCE PROTEIN, NIMA-FAMILY-RELATED PROTEIN-RELATED"/>
    <property type="match status" value="1"/>
</dbReference>
<protein>
    <submittedName>
        <fullName evidence="2">Pyridoxamine 5'-phosphate oxidase family protein</fullName>
    </submittedName>
</protein>
<evidence type="ECO:0000313" key="2">
    <source>
        <dbReference type="EMBL" id="MBI5130865.1"/>
    </source>
</evidence>